<reference evidence="3 5" key="2">
    <citation type="submission" date="2018-08" db="EMBL/GenBank/DDBJ databases">
        <title>A genome reference for cultivated species of the human gut microbiota.</title>
        <authorList>
            <person name="Zou Y."/>
            <person name="Xue W."/>
            <person name="Luo G."/>
        </authorList>
    </citation>
    <scope>NUCLEOTIDE SEQUENCE [LARGE SCALE GENOMIC DNA]</scope>
    <source>
        <strain evidence="3 5">TF05-12AC</strain>
    </source>
</reference>
<evidence type="ECO:0000313" key="2">
    <source>
        <dbReference type="EMBL" id="CUP88997.1"/>
    </source>
</evidence>
<dbReference type="EMBL" id="CZBE01000015">
    <property type="protein sequence ID" value="CUP88997.1"/>
    <property type="molecule type" value="Genomic_DNA"/>
</dbReference>
<dbReference type="SUPFAM" id="SSF55729">
    <property type="entry name" value="Acyl-CoA N-acyltransferases (Nat)"/>
    <property type="match status" value="1"/>
</dbReference>
<dbReference type="Proteomes" id="UP000095765">
    <property type="component" value="Unassembled WGS sequence"/>
</dbReference>
<evidence type="ECO:0000313" key="4">
    <source>
        <dbReference type="Proteomes" id="UP000095765"/>
    </source>
</evidence>
<accession>A0A174RZ87</accession>
<evidence type="ECO:0000313" key="3">
    <source>
        <dbReference type="EMBL" id="RGE66910.1"/>
    </source>
</evidence>
<dbReference type="CDD" id="cd04301">
    <property type="entry name" value="NAT_SF"/>
    <property type="match status" value="1"/>
</dbReference>
<keyword evidence="2" id="KW-0808">Transferase</keyword>
<dbReference type="PROSITE" id="PS51186">
    <property type="entry name" value="GNAT"/>
    <property type="match status" value="1"/>
</dbReference>
<dbReference type="GO" id="GO:0016747">
    <property type="term" value="F:acyltransferase activity, transferring groups other than amino-acyl groups"/>
    <property type="evidence" value="ECO:0007669"/>
    <property type="project" value="InterPro"/>
</dbReference>
<evidence type="ECO:0000313" key="5">
    <source>
        <dbReference type="Proteomes" id="UP000260828"/>
    </source>
</evidence>
<dbReference type="InterPro" id="IPR016181">
    <property type="entry name" value="Acyl_CoA_acyltransferase"/>
</dbReference>
<feature type="domain" description="N-acetyltransferase" evidence="1">
    <location>
        <begin position="128"/>
        <end position="263"/>
    </location>
</feature>
<proteinExistence type="predicted"/>
<organism evidence="2 4">
    <name type="scientific">Anaerotruncus colihominis</name>
    <dbReference type="NCBI Taxonomy" id="169435"/>
    <lineage>
        <taxon>Bacteria</taxon>
        <taxon>Bacillati</taxon>
        <taxon>Bacillota</taxon>
        <taxon>Clostridia</taxon>
        <taxon>Eubacteriales</taxon>
        <taxon>Oscillospiraceae</taxon>
        <taxon>Anaerotruncus</taxon>
    </lineage>
</organism>
<dbReference type="OrthoDB" id="1858670at2"/>
<dbReference type="AlphaFoldDB" id="A0A174RZ87"/>
<evidence type="ECO:0000259" key="1">
    <source>
        <dbReference type="PROSITE" id="PS51186"/>
    </source>
</evidence>
<protein>
    <submittedName>
        <fullName evidence="3">GNAT family N-acetyltransferase</fullName>
    </submittedName>
    <submittedName>
        <fullName evidence="2">Predicted acetyltransferase</fullName>
    </submittedName>
</protein>
<reference evidence="2 4" key="1">
    <citation type="submission" date="2015-09" db="EMBL/GenBank/DDBJ databases">
        <authorList>
            <consortium name="Pathogen Informatics"/>
        </authorList>
    </citation>
    <scope>NUCLEOTIDE SEQUENCE [LARGE SCALE GENOMIC DNA]</scope>
    <source>
        <strain evidence="2 4">2789STDY5834939</strain>
    </source>
</reference>
<dbReference type="Gene3D" id="3.40.630.30">
    <property type="match status" value="1"/>
</dbReference>
<dbReference type="InterPro" id="IPR000182">
    <property type="entry name" value="GNAT_dom"/>
</dbReference>
<name>A0A174RZ87_9FIRM</name>
<dbReference type="RefSeq" id="WP_055245413.1">
    <property type="nucleotide sequence ID" value="NZ_CABIWA010000005.1"/>
</dbReference>
<dbReference type="Pfam" id="PF00583">
    <property type="entry name" value="Acetyltransf_1"/>
    <property type="match status" value="1"/>
</dbReference>
<dbReference type="Proteomes" id="UP000260828">
    <property type="component" value="Unassembled WGS sequence"/>
</dbReference>
<gene>
    <name evidence="3" type="ORF">DXC40_11750</name>
    <name evidence="2" type="ORF">ERS852551_02283</name>
</gene>
<dbReference type="EMBL" id="QVME01000006">
    <property type="protein sequence ID" value="RGE66910.1"/>
    <property type="molecule type" value="Genomic_DNA"/>
</dbReference>
<sequence length="263" mass="28387">MIRFVTPELEALFCEKSVQFGIFGAKIYSQYQTYGAQSGILDMWLLFDDTYVTGCVSRFGGLLTAACTPRADVEELAVFLRAVGGRAVEGMLPLIERVRAVTRGELCSSRVMRADSRGCLPAPAPCGADGAPCPADRLVPVYALLCAADPLFAARADEAGWLTELSHKTRHGLAEIYILKVKNSPISTSGIYFKGTDSAILAGVATVPAMRGRDYGRRLVEHTTAAALAQGLTPYLLTADDRLGAFYTACGFMDAGQWARLEW</sequence>